<dbReference type="Proteomes" id="UP000237819">
    <property type="component" value="Unassembled WGS sequence"/>
</dbReference>
<feature type="transmembrane region" description="Helical" evidence="1">
    <location>
        <begin position="168"/>
        <end position="187"/>
    </location>
</feature>
<accession>A0A2S8GUW8</accession>
<evidence type="ECO:0000313" key="3">
    <source>
        <dbReference type="Proteomes" id="UP000237819"/>
    </source>
</evidence>
<proteinExistence type="predicted"/>
<keyword evidence="1" id="KW-0472">Membrane</keyword>
<dbReference type="OrthoDB" id="10001365at2"/>
<name>A0A2S8GUW8_9BACT</name>
<dbReference type="EMBL" id="PUHZ01000001">
    <property type="protein sequence ID" value="PQO48171.1"/>
    <property type="molecule type" value="Genomic_DNA"/>
</dbReference>
<feature type="transmembrane region" description="Helical" evidence="1">
    <location>
        <begin position="85"/>
        <end position="103"/>
    </location>
</feature>
<reference evidence="2 3" key="1">
    <citation type="submission" date="2018-02" db="EMBL/GenBank/DDBJ databases">
        <title>Comparative genomes isolates from brazilian mangrove.</title>
        <authorList>
            <person name="Araujo J.E."/>
            <person name="Taketani R.G."/>
            <person name="Silva M.C.P."/>
            <person name="Loureco M.V."/>
            <person name="Andreote F.D."/>
        </authorList>
    </citation>
    <scope>NUCLEOTIDE SEQUENCE [LARGE SCALE GENOMIC DNA]</scope>
    <source>
        <strain evidence="2 3">Nap-Phe MGV</strain>
    </source>
</reference>
<sequence>MHRLKGTLGLVLLVQIVLAAGILAQQLTWFLGGPLLMITQFGETTIRHLAWDPFFPLLAIFNAVVLALFVARARDEPLGRWPSRTIATLTGLYWVLLLVFIGSENPISFLIRRPVLVIEGASGVWHPSWPEIRLTADPVSHALLWLGLIQIVSECLGIFAQRYHPVRLWNILGIMFLIGFAMTWWRLTSAQYELTWL</sequence>
<evidence type="ECO:0000313" key="2">
    <source>
        <dbReference type="EMBL" id="PQO48171.1"/>
    </source>
</evidence>
<protein>
    <submittedName>
        <fullName evidence="2">Uncharacterized protein</fullName>
    </submittedName>
</protein>
<keyword evidence="1" id="KW-0812">Transmembrane</keyword>
<dbReference type="RefSeq" id="WP_105333402.1">
    <property type="nucleotide sequence ID" value="NZ_PUHZ01000001.1"/>
</dbReference>
<feature type="transmembrane region" description="Helical" evidence="1">
    <location>
        <begin position="54"/>
        <end position="73"/>
    </location>
</feature>
<gene>
    <name evidence="2" type="ORF">C5Y93_00370</name>
</gene>
<comment type="caution">
    <text evidence="2">The sequence shown here is derived from an EMBL/GenBank/DDBJ whole genome shotgun (WGS) entry which is preliminary data.</text>
</comment>
<organism evidence="2 3">
    <name type="scientific">Blastopirellula marina</name>
    <dbReference type="NCBI Taxonomy" id="124"/>
    <lineage>
        <taxon>Bacteria</taxon>
        <taxon>Pseudomonadati</taxon>
        <taxon>Planctomycetota</taxon>
        <taxon>Planctomycetia</taxon>
        <taxon>Pirellulales</taxon>
        <taxon>Pirellulaceae</taxon>
        <taxon>Blastopirellula</taxon>
    </lineage>
</organism>
<feature type="transmembrane region" description="Helical" evidence="1">
    <location>
        <begin position="142"/>
        <end position="161"/>
    </location>
</feature>
<evidence type="ECO:0000256" key="1">
    <source>
        <dbReference type="SAM" id="Phobius"/>
    </source>
</evidence>
<keyword evidence="1" id="KW-1133">Transmembrane helix</keyword>
<dbReference type="AlphaFoldDB" id="A0A2S8GUW8"/>